<dbReference type="PANTHER" id="PTHR24403">
    <property type="entry name" value="ZINC FINGER PROTEIN"/>
    <property type="match status" value="1"/>
</dbReference>
<evidence type="ECO:0000256" key="1">
    <source>
        <dbReference type="ARBA" id="ARBA00022723"/>
    </source>
</evidence>
<dbReference type="InterPro" id="IPR013087">
    <property type="entry name" value="Znf_C2H2_type"/>
</dbReference>
<feature type="domain" description="C2H2-type" evidence="5">
    <location>
        <begin position="480"/>
        <end position="504"/>
    </location>
</feature>
<dbReference type="GO" id="GO:0010468">
    <property type="term" value="P:regulation of gene expression"/>
    <property type="evidence" value="ECO:0007669"/>
    <property type="project" value="TreeGrafter"/>
</dbReference>
<keyword evidence="2" id="KW-0677">Repeat</keyword>
<keyword evidence="4" id="KW-0862">Zinc</keyword>
<accession>A0A8S1D3X6</accession>
<dbReference type="GO" id="GO:0005634">
    <property type="term" value="C:nucleus"/>
    <property type="evidence" value="ECO:0007669"/>
    <property type="project" value="TreeGrafter"/>
</dbReference>
<dbReference type="InterPro" id="IPR050688">
    <property type="entry name" value="Zinc_finger/UBP_domain"/>
</dbReference>
<evidence type="ECO:0000256" key="3">
    <source>
        <dbReference type="ARBA" id="ARBA00022771"/>
    </source>
</evidence>
<evidence type="ECO:0000313" key="7">
    <source>
        <dbReference type="Proteomes" id="UP000494165"/>
    </source>
</evidence>
<evidence type="ECO:0000256" key="4">
    <source>
        <dbReference type="ARBA" id="ARBA00022833"/>
    </source>
</evidence>
<dbReference type="AlphaFoldDB" id="A0A8S1D3X6"/>
<name>A0A8S1D3X6_9INSE</name>
<dbReference type="PROSITE" id="PS00028">
    <property type="entry name" value="ZINC_FINGER_C2H2_1"/>
    <property type="match status" value="3"/>
</dbReference>
<comment type="caution">
    <text evidence="6">The sequence shown here is derived from an EMBL/GenBank/DDBJ whole genome shotgun (WGS) entry which is preliminary data.</text>
</comment>
<dbReference type="OrthoDB" id="7973081at2759"/>
<reference evidence="6 7" key="1">
    <citation type="submission" date="2020-04" db="EMBL/GenBank/DDBJ databases">
        <authorList>
            <person name="Alioto T."/>
            <person name="Alioto T."/>
            <person name="Gomez Garrido J."/>
        </authorList>
    </citation>
    <scope>NUCLEOTIDE SEQUENCE [LARGE SCALE GENOMIC DNA]</scope>
</reference>
<dbReference type="SMART" id="SM00355">
    <property type="entry name" value="ZnF_C2H2"/>
    <property type="match status" value="7"/>
</dbReference>
<sequence length="653" mass="76982">MERHSISSWSQEMQPPKVREAKTAIQKPLCRLCECPTSDGHVLASQVDRFKLRKWAMKIMNLTERDENLPEVVKEDDLICYFCIWQAEIGDESGDEAVAWWPKNLDLEENARVLRENYSVGEVEQCWVQLEEVVDLAKYEKEIPKKRSGECFYCGKRYCNLRQHVKLMHKKAIKCGIRGCTAYFNTEKDKKRHMQHHLHEKYNETCGSKNFWCKFCEILTFYSKVTSWRQHMNYKHPELVACTHYGCKEYFKSKSEMIQHINSCHKQAINRYLFHCKYCEYFTTLKDSLRKHEEAKHMPKMFKCDLCDASFGSKDRMQLRRRQGKPAIQKPLCRLCECPTADGHVLASQVDRFKLRNWAMKVMNLTERDENLPEVVEEDALICYFCIWQAEFGDESGDEAVAWWPKNLDLEENAKVLRENYSVGDVEQCWVQLEEVDLAKYEKEIPTTWKPMSGVCFYCGKRYNRLMYHVKLMHKEAIKCGIRGCTTFFHTEEEKEQHMQRHLHKKRDQPCESKNFRCKFCEDGNLSLRSEVMKLGAKERKTAIQKPLCRLCECPTSDGHVLASQVDRFKLRKWAMKVMNLTERDQNLPDVVEKDALICYFCIWQAEFGDESGDEAVAWWPKNLDLEENAKVLRENYSSWRCRAVLGAVGRGR</sequence>
<feature type="domain" description="C2H2-type" evidence="5">
    <location>
        <begin position="242"/>
        <end position="265"/>
    </location>
</feature>
<dbReference type="EMBL" id="CADEPI010000107">
    <property type="protein sequence ID" value="CAB3375096.1"/>
    <property type="molecule type" value="Genomic_DNA"/>
</dbReference>
<feature type="domain" description="C2H2-type" evidence="5">
    <location>
        <begin position="175"/>
        <end position="199"/>
    </location>
</feature>
<evidence type="ECO:0000256" key="2">
    <source>
        <dbReference type="ARBA" id="ARBA00022737"/>
    </source>
</evidence>
<organism evidence="6 7">
    <name type="scientific">Cloeon dipterum</name>
    <dbReference type="NCBI Taxonomy" id="197152"/>
    <lineage>
        <taxon>Eukaryota</taxon>
        <taxon>Metazoa</taxon>
        <taxon>Ecdysozoa</taxon>
        <taxon>Arthropoda</taxon>
        <taxon>Hexapoda</taxon>
        <taxon>Insecta</taxon>
        <taxon>Pterygota</taxon>
        <taxon>Palaeoptera</taxon>
        <taxon>Ephemeroptera</taxon>
        <taxon>Pisciforma</taxon>
        <taxon>Baetidae</taxon>
        <taxon>Cloeon</taxon>
    </lineage>
</organism>
<dbReference type="GO" id="GO:0008270">
    <property type="term" value="F:zinc ion binding"/>
    <property type="evidence" value="ECO:0007669"/>
    <property type="project" value="UniProtKB-KW"/>
</dbReference>
<protein>
    <recommendedName>
        <fullName evidence="5">C2H2-type domain-containing protein</fullName>
    </recommendedName>
</protein>
<gene>
    <name evidence="6" type="ORF">CLODIP_2_CD13054</name>
</gene>
<keyword evidence="1" id="KW-0479">Metal-binding</keyword>
<dbReference type="PANTHER" id="PTHR24403:SF67">
    <property type="entry name" value="FI01116P-RELATED"/>
    <property type="match status" value="1"/>
</dbReference>
<dbReference type="Gene3D" id="3.30.160.60">
    <property type="entry name" value="Classic Zinc Finger"/>
    <property type="match status" value="1"/>
</dbReference>
<evidence type="ECO:0000313" key="6">
    <source>
        <dbReference type="EMBL" id="CAB3375096.1"/>
    </source>
</evidence>
<keyword evidence="3" id="KW-0863">Zinc-finger</keyword>
<keyword evidence="7" id="KW-1185">Reference proteome</keyword>
<dbReference type="Proteomes" id="UP000494165">
    <property type="component" value="Unassembled WGS sequence"/>
</dbReference>
<proteinExistence type="predicted"/>
<evidence type="ECO:0000259" key="5">
    <source>
        <dbReference type="PROSITE" id="PS00028"/>
    </source>
</evidence>